<dbReference type="HOGENOM" id="CLU_1033940_0_0_4"/>
<dbReference type="EMBL" id="CP000352">
    <property type="protein sequence ID" value="ABF09533.1"/>
    <property type="molecule type" value="Genomic_DNA"/>
</dbReference>
<gene>
    <name evidence="4" type="ordered locus">Rmet_2660</name>
</gene>
<keyword evidence="5" id="KW-1185">Reference proteome</keyword>
<dbReference type="eggNOG" id="ENOG5033PIT">
    <property type="taxonomic scope" value="Bacteria"/>
</dbReference>
<keyword evidence="2" id="KW-0812">Transmembrane</keyword>
<evidence type="ECO:0000313" key="5">
    <source>
        <dbReference type="Proteomes" id="UP000002429"/>
    </source>
</evidence>
<feature type="transmembrane region" description="Helical" evidence="2">
    <location>
        <begin position="244"/>
        <end position="268"/>
    </location>
</feature>
<accession>Q1LJZ3</accession>
<feature type="chain" id="PRO_5004193564" evidence="3">
    <location>
        <begin position="25"/>
        <end position="269"/>
    </location>
</feature>
<protein>
    <submittedName>
        <fullName evidence="4">Uncharacterized protein</fullName>
    </submittedName>
</protein>
<feature type="region of interest" description="Disordered" evidence="1">
    <location>
        <begin position="125"/>
        <end position="151"/>
    </location>
</feature>
<keyword evidence="2" id="KW-0472">Membrane</keyword>
<evidence type="ECO:0000256" key="1">
    <source>
        <dbReference type="SAM" id="MobiDB-lite"/>
    </source>
</evidence>
<evidence type="ECO:0000256" key="2">
    <source>
        <dbReference type="SAM" id="Phobius"/>
    </source>
</evidence>
<dbReference type="KEGG" id="rme:Rmet_2660"/>
<proteinExistence type="predicted"/>
<dbReference type="RefSeq" id="WP_011517232.1">
    <property type="nucleotide sequence ID" value="NC_007973.1"/>
</dbReference>
<name>Q1LJZ3_CUPMC</name>
<dbReference type="AlphaFoldDB" id="Q1LJZ3"/>
<keyword evidence="3" id="KW-0732">Signal</keyword>
<evidence type="ECO:0000313" key="4">
    <source>
        <dbReference type="EMBL" id="ABF09533.1"/>
    </source>
</evidence>
<evidence type="ECO:0000256" key="3">
    <source>
        <dbReference type="SAM" id="SignalP"/>
    </source>
</evidence>
<reference evidence="5" key="1">
    <citation type="journal article" date="2010" name="PLoS ONE">
        <title>The complete genome sequence of Cupriavidus metallidurans strain CH34, a master survivalist in harsh and anthropogenic environments.</title>
        <authorList>
            <person name="Janssen P.J."/>
            <person name="Van Houdt R."/>
            <person name="Moors H."/>
            <person name="Monsieurs P."/>
            <person name="Morin N."/>
            <person name="Michaux A."/>
            <person name="Benotmane M.A."/>
            <person name="Leys N."/>
            <person name="Vallaeys T."/>
            <person name="Lapidus A."/>
            <person name="Monchy S."/>
            <person name="Medigue C."/>
            <person name="Taghavi S."/>
            <person name="McCorkle S."/>
            <person name="Dunn J."/>
            <person name="van der Lelie D."/>
            <person name="Mergeay M."/>
        </authorList>
    </citation>
    <scope>NUCLEOTIDE SEQUENCE [LARGE SCALE GENOMIC DNA]</scope>
    <source>
        <strain evidence="5">ATCC 43123 / DSM 2839 / NBRC 102507 / CH34</strain>
    </source>
</reference>
<dbReference type="Proteomes" id="UP000002429">
    <property type="component" value="Chromosome"/>
</dbReference>
<dbReference type="STRING" id="266264.Rmet_2660"/>
<feature type="signal peptide" evidence="3">
    <location>
        <begin position="1"/>
        <end position="24"/>
    </location>
</feature>
<feature type="transmembrane region" description="Helical" evidence="2">
    <location>
        <begin position="203"/>
        <end position="223"/>
    </location>
</feature>
<keyword evidence="2" id="KW-1133">Transmembrane helix</keyword>
<organism evidence="4 5">
    <name type="scientific">Cupriavidus metallidurans (strain ATCC 43123 / DSM 2839 / NBRC 102507 / CH34)</name>
    <name type="common">Ralstonia metallidurans</name>
    <dbReference type="NCBI Taxonomy" id="266264"/>
    <lineage>
        <taxon>Bacteria</taxon>
        <taxon>Pseudomonadati</taxon>
        <taxon>Pseudomonadota</taxon>
        <taxon>Betaproteobacteria</taxon>
        <taxon>Burkholderiales</taxon>
        <taxon>Burkholderiaceae</taxon>
        <taxon>Cupriavidus</taxon>
    </lineage>
</organism>
<sequence length="269" mass="28795">MKRLAGRLAILLALGLAAISSARASEIVCPPNYQASTVRCVDPSVSYCARPAARLASGERLICEYAMLNVAYERIYADQQRMLHAGTLSTADLAAWRRKRNACETVTCVDEVFADWRRMPARRPVEHPAAARTMASTANRPPTAAPAPAPVPAPAPMLSPAIKALSVAPTEPPPALSPPVRNEPVTLATSVVQARATRDVPPWVLAWLILPVAVLCMCAWVLAHGRGRNVAPTSVRLLADRLHHMSHATFVLGALAVVNGVMLVMVLMG</sequence>